<dbReference type="InterPro" id="IPR022494">
    <property type="entry name" value="Sulfopyruvate_deCO2ase_bsu"/>
</dbReference>
<dbReference type="NCBIfam" id="TIGR03846">
    <property type="entry name" value="sulfopy_beta"/>
    <property type="match status" value="1"/>
</dbReference>
<dbReference type="InterPro" id="IPR000399">
    <property type="entry name" value="TPP-bd_CS"/>
</dbReference>
<protein>
    <recommendedName>
        <fullName evidence="5">sulfopyruvate decarboxylase</fullName>
        <ecNumber evidence="5">4.1.1.79</ecNumber>
    </recommendedName>
</protein>
<dbReference type="InterPro" id="IPR051818">
    <property type="entry name" value="TPP_dependent_decarboxylase"/>
</dbReference>
<dbReference type="Gene3D" id="3.40.50.970">
    <property type="match status" value="1"/>
</dbReference>
<keyword evidence="2" id="KW-0210">Decarboxylase</keyword>
<evidence type="ECO:0000259" key="7">
    <source>
        <dbReference type="Pfam" id="PF02775"/>
    </source>
</evidence>
<sequence>MRRFDAIKAIVQKVEDKDSLLICNIGYPSRELHDLKDRSANFYMLGSMGLSSSIGLGVALSVPNRHVIAIDGDGSVLMNMGSLATIAHQHPENYLLVVIDNGAYGSTGDQLTATALGTDLAIVAKGAGIDEVHNTFSEEEFREKLKNVDRGVIVVHVDAGNSKVPVIHLTPEKIIERFMSECARPSMSS</sequence>
<gene>
    <name evidence="8" type="primary">comE</name>
    <name evidence="8" type="ORF">KDK67_05840</name>
</gene>
<dbReference type="InterPro" id="IPR011766">
    <property type="entry name" value="TPP_enzyme_TPP-bd"/>
</dbReference>
<keyword evidence="1" id="KW-0174">Coenzyme M biosynthesis</keyword>
<dbReference type="PROSITE" id="PS00187">
    <property type="entry name" value="TPP_ENZYMES"/>
    <property type="match status" value="1"/>
</dbReference>
<dbReference type="RefSeq" id="WP_250867907.1">
    <property type="nucleotide sequence ID" value="NZ_JAGSOI010000017.1"/>
</dbReference>
<dbReference type="Pfam" id="PF02775">
    <property type="entry name" value="TPP_enzyme_C"/>
    <property type="match status" value="1"/>
</dbReference>
<dbReference type="PANTHER" id="PTHR42818">
    <property type="entry name" value="SULFOPYRUVATE DECARBOXYLASE SUBUNIT ALPHA"/>
    <property type="match status" value="1"/>
</dbReference>
<dbReference type="SUPFAM" id="SSF52518">
    <property type="entry name" value="Thiamin diphosphate-binding fold (THDP-binding)"/>
    <property type="match status" value="1"/>
</dbReference>
<keyword evidence="4 8" id="KW-0456">Lyase</keyword>
<evidence type="ECO:0000313" key="8">
    <source>
        <dbReference type="EMBL" id="MCM1986522.1"/>
    </source>
</evidence>
<evidence type="ECO:0000313" key="9">
    <source>
        <dbReference type="Proteomes" id="UP001056766"/>
    </source>
</evidence>
<reference evidence="8" key="1">
    <citation type="journal article" date="2021" name="mSystems">
        <title>Bacteria and Archaea Synergistically Convert Glycine Betaine to Biogenic Methane in the Formosa Cold Seep of the South China Sea.</title>
        <authorList>
            <person name="Li L."/>
            <person name="Zhang W."/>
            <person name="Zhang S."/>
            <person name="Song L."/>
            <person name="Sun Q."/>
            <person name="Zhang H."/>
            <person name="Xiang H."/>
            <person name="Dong X."/>
        </authorList>
    </citation>
    <scope>NUCLEOTIDE SEQUENCE</scope>
    <source>
        <strain evidence="8">LLY</strain>
    </source>
</reference>
<accession>A0A9E4ZF32</accession>
<feature type="domain" description="Thiamine pyrophosphate enzyme TPP-binding" evidence="7">
    <location>
        <begin position="41"/>
        <end position="156"/>
    </location>
</feature>
<name>A0A9E4ZF32_9EURY</name>
<dbReference type="EC" id="4.1.1.79" evidence="5"/>
<dbReference type="Proteomes" id="UP001056766">
    <property type="component" value="Unassembled WGS sequence"/>
</dbReference>
<evidence type="ECO:0000256" key="2">
    <source>
        <dbReference type="ARBA" id="ARBA00022793"/>
    </source>
</evidence>
<dbReference type="CDD" id="cd03372">
    <property type="entry name" value="TPP_ComE"/>
    <property type="match status" value="1"/>
</dbReference>
<dbReference type="GO" id="GO:0030976">
    <property type="term" value="F:thiamine pyrophosphate binding"/>
    <property type="evidence" value="ECO:0007669"/>
    <property type="project" value="InterPro"/>
</dbReference>
<evidence type="ECO:0000256" key="3">
    <source>
        <dbReference type="ARBA" id="ARBA00023052"/>
    </source>
</evidence>
<proteinExistence type="predicted"/>
<dbReference type="EMBL" id="JAGSOI010000017">
    <property type="protein sequence ID" value="MCM1986522.1"/>
    <property type="molecule type" value="Genomic_DNA"/>
</dbReference>
<comment type="caution">
    <text evidence="8">The sequence shown here is derived from an EMBL/GenBank/DDBJ whole genome shotgun (WGS) entry which is preliminary data.</text>
</comment>
<evidence type="ECO:0000256" key="5">
    <source>
        <dbReference type="ARBA" id="ARBA00038875"/>
    </source>
</evidence>
<dbReference type="AlphaFoldDB" id="A0A9E4ZF32"/>
<dbReference type="PANTHER" id="PTHR42818:SF1">
    <property type="entry name" value="SULFOPYRUVATE DECARBOXYLASE"/>
    <property type="match status" value="1"/>
</dbReference>
<dbReference type="GO" id="GO:0000287">
    <property type="term" value="F:magnesium ion binding"/>
    <property type="evidence" value="ECO:0007669"/>
    <property type="project" value="InterPro"/>
</dbReference>
<evidence type="ECO:0000256" key="4">
    <source>
        <dbReference type="ARBA" id="ARBA00023239"/>
    </source>
</evidence>
<dbReference type="GO" id="GO:0019295">
    <property type="term" value="P:coenzyme M biosynthetic process"/>
    <property type="evidence" value="ECO:0007669"/>
    <property type="project" value="UniProtKB-KW"/>
</dbReference>
<reference evidence="8" key="2">
    <citation type="submission" date="2021-04" db="EMBL/GenBank/DDBJ databases">
        <authorList>
            <person name="Dong X."/>
        </authorList>
    </citation>
    <scope>NUCLEOTIDE SEQUENCE</scope>
    <source>
        <strain evidence="8">LLY</strain>
    </source>
</reference>
<dbReference type="InterPro" id="IPR029061">
    <property type="entry name" value="THDP-binding"/>
</dbReference>
<dbReference type="GO" id="GO:0050545">
    <property type="term" value="F:sulfopyruvate decarboxylase activity"/>
    <property type="evidence" value="ECO:0007669"/>
    <property type="project" value="UniProtKB-EC"/>
</dbReference>
<evidence type="ECO:0000256" key="1">
    <source>
        <dbReference type="ARBA" id="ARBA00022545"/>
    </source>
</evidence>
<organism evidence="8 9">
    <name type="scientific">Methanococcoides seepicolus</name>
    <dbReference type="NCBI Taxonomy" id="2828780"/>
    <lineage>
        <taxon>Archaea</taxon>
        <taxon>Methanobacteriati</taxon>
        <taxon>Methanobacteriota</taxon>
        <taxon>Stenosarchaea group</taxon>
        <taxon>Methanomicrobia</taxon>
        <taxon>Methanosarcinales</taxon>
        <taxon>Methanosarcinaceae</taxon>
        <taxon>Methanococcoides</taxon>
    </lineage>
</organism>
<evidence type="ECO:0000256" key="6">
    <source>
        <dbReference type="ARBA" id="ARBA00048551"/>
    </source>
</evidence>
<comment type="catalytic activity">
    <reaction evidence="6">
        <text>3-sulfopyruvate + H(+) = sulfoacetaldehyde + CO2</text>
        <dbReference type="Rhea" id="RHEA:20948"/>
        <dbReference type="ChEBI" id="CHEBI:15378"/>
        <dbReference type="ChEBI" id="CHEBI:16526"/>
        <dbReference type="ChEBI" id="CHEBI:57940"/>
        <dbReference type="ChEBI" id="CHEBI:58246"/>
        <dbReference type="EC" id="4.1.1.79"/>
    </reaction>
</comment>
<keyword evidence="9" id="KW-1185">Reference proteome</keyword>
<keyword evidence="3" id="KW-0786">Thiamine pyrophosphate</keyword>